<dbReference type="Proteomes" id="UP001631957">
    <property type="component" value="Unassembled WGS sequence"/>
</dbReference>
<evidence type="ECO:0000256" key="1">
    <source>
        <dbReference type="ARBA" id="ARBA00022450"/>
    </source>
</evidence>
<dbReference type="PROSITE" id="PS50075">
    <property type="entry name" value="CARRIER"/>
    <property type="match status" value="1"/>
</dbReference>
<accession>A0ABW9I5I3</accession>
<protein>
    <submittedName>
        <fullName evidence="4">Phosphopantetheine-binding protein</fullName>
    </submittedName>
</protein>
<dbReference type="Gene3D" id="1.10.1200.10">
    <property type="entry name" value="ACP-like"/>
    <property type="match status" value="1"/>
</dbReference>
<organism evidence="4 5">
    <name type="scientific">Streptomyces niveiscabiei</name>
    <dbReference type="NCBI Taxonomy" id="164115"/>
    <lineage>
        <taxon>Bacteria</taxon>
        <taxon>Bacillati</taxon>
        <taxon>Actinomycetota</taxon>
        <taxon>Actinomycetes</taxon>
        <taxon>Kitasatosporales</taxon>
        <taxon>Streptomycetaceae</taxon>
        <taxon>Streptomyces</taxon>
    </lineage>
</organism>
<evidence type="ECO:0000259" key="3">
    <source>
        <dbReference type="PROSITE" id="PS50075"/>
    </source>
</evidence>
<sequence length="94" mass="10614">MTLAWEPQFESMMRQSLRFLPLEQELRPDLNLATAGLDSLATIELLESIEEIYEIEIPDALIKAETFATPAALWSTIADLREQHGTSQPQSLDI</sequence>
<dbReference type="RefSeq" id="WP_109361508.1">
    <property type="nucleotide sequence ID" value="NZ_JBJVNI010000038.1"/>
</dbReference>
<proteinExistence type="predicted"/>
<feature type="domain" description="Carrier" evidence="3">
    <location>
        <begin position="3"/>
        <end position="81"/>
    </location>
</feature>
<evidence type="ECO:0000256" key="2">
    <source>
        <dbReference type="ARBA" id="ARBA00022553"/>
    </source>
</evidence>
<name>A0ABW9I5I3_9ACTN</name>
<dbReference type="InterPro" id="IPR036736">
    <property type="entry name" value="ACP-like_sf"/>
</dbReference>
<evidence type="ECO:0000313" key="5">
    <source>
        <dbReference type="Proteomes" id="UP001631957"/>
    </source>
</evidence>
<dbReference type="EMBL" id="JBJVNI010000038">
    <property type="protein sequence ID" value="MFM9615624.1"/>
    <property type="molecule type" value="Genomic_DNA"/>
</dbReference>
<gene>
    <name evidence="4" type="ORF">ACKI18_43950</name>
</gene>
<dbReference type="Pfam" id="PF00550">
    <property type="entry name" value="PP-binding"/>
    <property type="match status" value="1"/>
</dbReference>
<evidence type="ECO:0000313" key="4">
    <source>
        <dbReference type="EMBL" id="MFM9615624.1"/>
    </source>
</evidence>
<dbReference type="InterPro" id="IPR009081">
    <property type="entry name" value="PP-bd_ACP"/>
</dbReference>
<keyword evidence="5" id="KW-1185">Reference proteome</keyword>
<comment type="caution">
    <text evidence="4">The sequence shown here is derived from an EMBL/GenBank/DDBJ whole genome shotgun (WGS) entry which is preliminary data.</text>
</comment>
<reference evidence="4 5" key="1">
    <citation type="submission" date="2024-12" db="EMBL/GenBank/DDBJ databases">
        <title>Forecasting of Potato common scab and diversities of Pathogenic streptomyces spp. in china.</title>
        <authorList>
            <person name="Handique U."/>
            <person name="Wu J."/>
        </authorList>
    </citation>
    <scope>NUCLEOTIDE SEQUENCE [LARGE SCALE GENOMIC DNA]</scope>
    <source>
        <strain evidence="4 5">ZRIMU1530</strain>
    </source>
</reference>
<dbReference type="InterPro" id="IPR006162">
    <property type="entry name" value="Ppantetheine_attach_site"/>
</dbReference>
<dbReference type="PROSITE" id="PS00012">
    <property type="entry name" value="PHOSPHOPANTETHEINE"/>
    <property type="match status" value="1"/>
</dbReference>
<keyword evidence="1" id="KW-0596">Phosphopantetheine</keyword>
<keyword evidence="2" id="KW-0597">Phosphoprotein</keyword>
<dbReference type="SUPFAM" id="SSF47336">
    <property type="entry name" value="ACP-like"/>
    <property type="match status" value="1"/>
</dbReference>